<dbReference type="InterPro" id="IPR016032">
    <property type="entry name" value="Sig_transdc_resp-reg_C-effctor"/>
</dbReference>
<keyword evidence="5" id="KW-0804">Transcription</keyword>
<name>A0ABW2FG14_9BACL</name>
<dbReference type="Proteomes" id="UP001596378">
    <property type="component" value="Unassembled WGS sequence"/>
</dbReference>
<evidence type="ECO:0000313" key="11">
    <source>
        <dbReference type="Proteomes" id="UP001596378"/>
    </source>
</evidence>
<evidence type="ECO:0000256" key="7">
    <source>
        <dbReference type="PROSITE-ProRule" id="PRU01091"/>
    </source>
</evidence>
<protein>
    <submittedName>
        <fullName evidence="10">Response regulator transcription factor</fullName>
    </submittedName>
</protein>
<dbReference type="PANTHER" id="PTHR48111:SF2">
    <property type="entry name" value="RESPONSE REGULATOR SAER"/>
    <property type="match status" value="1"/>
</dbReference>
<dbReference type="SMART" id="SM00862">
    <property type="entry name" value="Trans_reg_C"/>
    <property type="match status" value="1"/>
</dbReference>
<feature type="domain" description="Response regulatory" evidence="8">
    <location>
        <begin position="5"/>
        <end position="118"/>
    </location>
</feature>
<dbReference type="InterPro" id="IPR036388">
    <property type="entry name" value="WH-like_DNA-bd_sf"/>
</dbReference>
<keyword evidence="2" id="KW-0902">Two-component regulatory system</keyword>
<keyword evidence="3" id="KW-0805">Transcription regulation</keyword>
<proteinExistence type="predicted"/>
<organism evidence="10 11">
    <name type="scientific">Cohnella cellulosilytica</name>
    <dbReference type="NCBI Taxonomy" id="986710"/>
    <lineage>
        <taxon>Bacteria</taxon>
        <taxon>Bacillati</taxon>
        <taxon>Bacillota</taxon>
        <taxon>Bacilli</taxon>
        <taxon>Bacillales</taxon>
        <taxon>Paenibacillaceae</taxon>
        <taxon>Cohnella</taxon>
    </lineage>
</organism>
<evidence type="ECO:0000256" key="6">
    <source>
        <dbReference type="PROSITE-ProRule" id="PRU00169"/>
    </source>
</evidence>
<dbReference type="InterPro" id="IPR001867">
    <property type="entry name" value="OmpR/PhoB-type_DNA-bd"/>
</dbReference>
<feature type="domain" description="OmpR/PhoB-type" evidence="9">
    <location>
        <begin position="131"/>
        <end position="227"/>
    </location>
</feature>
<dbReference type="InterPro" id="IPR011006">
    <property type="entry name" value="CheY-like_superfamily"/>
</dbReference>
<feature type="DNA-binding region" description="OmpR/PhoB-type" evidence="7">
    <location>
        <begin position="131"/>
        <end position="227"/>
    </location>
</feature>
<dbReference type="CDD" id="cd00383">
    <property type="entry name" value="trans_reg_C"/>
    <property type="match status" value="1"/>
</dbReference>
<dbReference type="Pfam" id="PF00072">
    <property type="entry name" value="Response_reg"/>
    <property type="match status" value="1"/>
</dbReference>
<dbReference type="SUPFAM" id="SSF52172">
    <property type="entry name" value="CheY-like"/>
    <property type="match status" value="1"/>
</dbReference>
<comment type="caution">
    <text evidence="10">The sequence shown here is derived from an EMBL/GenBank/DDBJ whole genome shotgun (WGS) entry which is preliminary data.</text>
</comment>
<evidence type="ECO:0000256" key="3">
    <source>
        <dbReference type="ARBA" id="ARBA00023015"/>
    </source>
</evidence>
<dbReference type="Gene3D" id="1.10.10.10">
    <property type="entry name" value="Winged helix-like DNA-binding domain superfamily/Winged helix DNA-binding domain"/>
    <property type="match status" value="1"/>
</dbReference>
<dbReference type="InterPro" id="IPR039420">
    <property type="entry name" value="WalR-like"/>
</dbReference>
<feature type="modified residue" description="4-aspartylphosphate" evidence="6">
    <location>
        <position position="54"/>
    </location>
</feature>
<dbReference type="PANTHER" id="PTHR48111">
    <property type="entry name" value="REGULATOR OF RPOS"/>
    <property type="match status" value="1"/>
</dbReference>
<dbReference type="PROSITE" id="PS51755">
    <property type="entry name" value="OMPR_PHOB"/>
    <property type="match status" value="1"/>
</dbReference>
<dbReference type="SUPFAM" id="SSF46894">
    <property type="entry name" value="C-terminal effector domain of the bipartite response regulators"/>
    <property type="match status" value="1"/>
</dbReference>
<dbReference type="PROSITE" id="PS50110">
    <property type="entry name" value="RESPONSE_REGULATORY"/>
    <property type="match status" value="1"/>
</dbReference>
<keyword evidence="4 7" id="KW-0238">DNA-binding</keyword>
<dbReference type="Gene3D" id="6.10.250.690">
    <property type="match status" value="1"/>
</dbReference>
<evidence type="ECO:0000256" key="4">
    <source>
        <dbReference type="ARBA" id="ARBA00023125"/>
    </source>
</evidence>
<dbReference type="InterPro" id="IPR001789">
    <property type="entry name" value="Sig_transdc_resp-reg_receiver"/>
</dbReference>
<dbReference type="SMART" id="SM00448">
    <property type="entry name" value="REC"/>
    <property type="match status" value="1"/>
</dbReference>
<evidence type="ECO:0000256" key="5">
    <source>
        <dbReference type="ARBA" id="ARBA00023163"/>
    </source>
</evidence>
<accession>A0ABW2FG14</accession>
<dbReference type="Pfam" id="PF00486">
    <property type="entry name" value="Trans_reg_C"/>
    <property type="match status" value="1"/>
</dbReference>
<gene>
    <name evidence="10" type="ORF">ACFQMJ_26640</name>
</gene>
<evidence type="ECO:0000259" key="9">
    <source>
        <dbReference type="PROSITE" id="PS51755"/>
    </source>
</evidence>
<evidence type="ECO:0000313" key="10">
    <source>
        <dbReference type="EMBL" id="MFC7152126.1"/>
    </source>
</evidence>
<dbReference type="Gene3D" id="3.40.50.2300">
    <property type="match status" value="1"/>
</dbReference>
<evidence type="ECO:0000256" key="1">
    <source>
        <dbReference type="ARBA" id="ARBA00022553"/>
    </source>
</evidence>
<dbReference type="RefSeq" id="WP_378048478.1">
    <property type="nucleotide sequence ID" value="NZ_JBHMDN010000017.1"/>
</dbReference>
<keyword evidence="1 6" id="KW-0597">Phosphoprotein</keyword>
<reference evidence="11" key="1">
    <citation type="journal article" date="2019" name="Int. J. Syst. Evol. Microbiol.">
        <title>The Global Catalogue of Microorganisms (GCM) 10K type strain sequencing project: providing services to taxonomists for standard genome sequencing and annotation.</title>
        <authorList>
            <consortium name="The Broad Institute Genomics Platform"/>
            <consortium name="The Broad Institute Genome Sequencing Center for Infectious Disease"/>
            <person name="Wu L."/>
            <person name="Ma J."/>
        </authorList>
    </citation>
    <scope>NUCLEOTIDE SEQUENCE [LARGE SCALE GENOMIC DNA]</scope>
    <source>
        <strain evidence="11">KCTC 12907</strain>
    </source>
</reference>
<sequence length="227" mass="26122">MHKHKILIADDDMDIILLLRKALESEGYLTTYALNGNDAIMKAKDPELSLILLDIVMPDLNGLHVCRRIRDEISVPLIFLSAKDREIDIIIGLELGADDYITKPFSVDEVIARVKSHLRRETRKKKEAESRSLLRSGQLTINKDTYEVAIDDLKITLSTKEFQILVYLVENKNRVLSREQIYEAIWGFNEIGDLNTVTVHLKNIRLKMDPERRFIKTVWGAGYKFVG</sequence>
<evidence type="ECO:0000256" key="2">
    <source>
        <dbReference type="ARBA" id="ARBA00023012"/>
    </source>
</evidence>
<evidence type="ECO:0000259" key="8">
    <source>
        <dbReference type="PROSITE" id="PS50110"/>
    </source>
</evidence>
<keyword evidence="11" id="KW-1185">Reference proteome</keyword>
<dbReference type="EMBL" id="JBHTAI010000020">
    <property type="protein sequence ID" value="MFC7152126.1"/>
    <property type="molecule type" value="Genomic_DNA"/>
</dbReference>